<organism evidence="3 4">
    <name type="scientific">Clostridium felsineum</name>
    <dbReference type="NCBI Taxonomy" id="36839"/>
    <lineage>
        <taxon>Bacteria</taxon>
        <taxon>Bacillati</taxon>
        <taxon>Bacillota</taxon>
        <taxon>Clostridia</taxon>
        <taxon>Eubacteriales</taxon>
        <taxon>Clostridiaceae</taxon>
        <taxon>Clostridium</taxon>
    </lineage>
</organism>
<evidence type="ECO:0000256" key="1">
    <source>
        <dbReference type="ARBA" id="ARBA00006611"/>
    </source>
</evidence>
<accession>A0A1S8LB64</accession>
<dbReference type="GO" id="GO:0016887">
    <property type="term" value="F:ATP hydrolysis activity"/>
    <property type="evidence" value="ECO:0007669"/>
    <property type="project" value="InterPro"/>
</dbReference>
<evidence type="ECO:0000259" key="2">
    <source>
        <dbReference type="Pfam" id="PF00437"/>
    </source>
</evidence>
<name>A0A1S8LB64_9CLOT</name>
<dbReference type="CDD" id="cd01130">
    <property type="entry name" value="VirB11-like_ATPase"/>
    <property type="match status" value="1"/>
</dbReference>
<dbReference type="KEGG" id="crw:CROST_016460"/>
<protein>
    <recommendedName>
        <fullName evidence="2">Bacterial type II secretion system protein E domain-containing protein</fullName>
    </recommendedName>
</protein>
<reference evidence="3 4" key="1">
    <citation type="submission" date="2022-04" db="EMBL/GenBank/DDBJ databases">
        <title>Genome sequence of C. roseum typestrain.</title>
        <authorList>
            <person name="Poehlein A."/>
            <person name="Schoch T."/>
            <person name="Duerre P."/>
            <person name="Daniel R."/>
        </authorList>
    </citation>
    <scope>NUCLEOTIDE SEQUENCE [LARGE SCALE GENOMIC DNA]</scope>
    <source>
        <strain evidence="3 4">DSM 7320</strain>
    </source>
</reference>
<evidence type="ECO:0000313" key="4">
    <source>
        <dbReference type="Proteomes" id="UP000190951"/>
    </source>
</evidence>
<dbReference type="Proteomes" id="UP000190951">
    <property type="component" value="Chromosome"/>
</dbReference>
<dbReference type="InterPro" id="IPR050921">
    <property type="entry name" value="T4SS_GSP_E_ATPase"/>
</dbReference>
<dbReference type="InterPro" id="IPR027417">
    <property type="entry name" value="P-loop_NTPase"/>
</dbReference>
<gene>
    <name evidence="3" type="ORF">CROST_016460</name>
</gene>
<dbReference type="Pfam" id="PF00437">
    <property type="entry name" value="T2SSE"/>
    <property type="match status" value="1"/>
</dbReference>
<dbReference type="InterPro" id="IPR001482">
    <property type="entry name" value="T2SS/T4SS_dom"/>
</dbReference>
<dbReference type="AlphaFoldDB" id="A0A1S8LB64"/>
<dbReference type="RefSeq" id="WP_077836179.1">
    <property type="nucleotide sequence ID" value="NZ_CP096983.1"/>
</dbReference>
<keyword evidence="4" id="KW-1185">Reference proteome</keyword>
<feature type="domain" description="Bacterial type II secretion system protein E" evidence="2">
    <location>
        <begin position="185"/>
        <end position="371"/>
    </location>
</feature>
<dbReference type="PANTHER" id="PTHR30486">
    <property type="entry name" value="TWITCHING MOTILITY PROTEIN PILT"/>
    <property type="match status" value="1"/>
</dbReference>
<proteinExistence type="inferred from homology"/>
<dbReference type="PANTHER" id="PTHR30486:SF6">
    <property type="entry name" value="TYPE IV PILUS RETRACTATION ATPASE PILT"/>
    <property type="match status" value="1"/>
</dbReference>
<evidence type="ECO:0000313" key="3">
    <source>
        <dbReference type="EMBL" id="URZ10930.1"/>
    </source>
</evidence>
<dbReference type="Gene3D" id="3.40.50.300">
    <property type="entry name" value="P-loop containing nucleotide triphosphate hydrolases"/>
    <property type="match status" value="1"/>
</dbReference>
<dbReference type="STRING" id="84029.CROST_11140"/>
<dbReference type="Gene3D" id="3.30.450.380">
    <property type="match status" value="1"/>
</dbReference>
<dbReference type="EMBL" id="CP096983">
    <property type="protein sequence ID" value="URZ10930.1"/>
    <property type="molecule type" value="Genomic_DNA"/>
</dbReference>
<dbReference type="SUPFAM" id="SSF52540">
    <property type="entry name" value="P-loop containing nucleoside triphosphate hydrolases"/>
    <property type="match status" value="1"/>
</dbReference>
<comment type="similarity">
    <text evidence="1">Belongs to the GSP E family.</text>
</comment>
<sequence length="433" mass="49912">MNRVSLIEELNYKNNNYKTKTIEEDTETELITLVDNIIKEFTQNRSYLINDTENRKLPEESLKSEIINYIDKNGIRIDETNRAELIKKVKDYLFGYYVLQDLVDNEDVSDIRVLSYRNVQVKVRGKRVSSQVKFPSKESFDIFYNYLVVKLGGVLDKKNALQILSDNTDKFYLRISLSSSFVNSIDNAYVSIRKIPKNKLQLEQLMLRKNMFDRKIYDYLIERVQAGVNILLCGKGGSGKTTLINALLDKVPYNKATLIVQESEELFSNHPNMMFQKEKISTGNSDAEYSLNDFSRFAMTEDLDMIVIGEIKGKEALSLFKVIGTGHDGWSSVHANSAEEAIDKLTDYMLEGNPNLNRYALLKLLAAVDIIIFMRDFKVMEVTEVAGFNEDSKELDFNPVFKFNKGSFEKLNDSCEKVQRKIQYYDYFNGGDK</sequence>